<evidence type="ECO:0000256" key="2">
    <source>
        <dbReference type="ARBA" id="ARBA00022448"/>
    </source>
</evidence>
<name>A0A6I4MRF1_9ACTN</name>
<evidence type="ECO:0000256" key="5">
    <source>
        <dbReference type="ARBA" id="ARBA00023004"/>
    </source>
</evidence>
<comment type="caution">
    <text evidence="8">The sequence shown here is derived from an EMBL/GenBank/DDBJ whole genome shotgun (WGS) entry which is preliminary data.</text>
</comment>
<evidence type="ECO:0000256" key="7">
    <source>
        <dbReference type="ARBA" id="ARBA00023291"/>
    </source>
</evidence>
<dbReference type="AlphaFoldDB" id="A0A6I4MRF1"/>
<dbReference type="Gene3D" id="3.30.70.20">
    <property type="match status" value="1"/>
</dbReference>
<keyword evidence="9" id="KW-1185">Reference proteome</keyword>
<keyword evidence="7" id="KW-0003">3Fe-4S</keyword>
<dbReference type="Proteomes" id="UP000462055">
    <property type="component" value="Unassembled WGS sequence"/>
</dbReference>
<reference evidence="8" key="1">
    <citation type="submission" date="2019-12" db="EMBL/GenBank/DDBJ databases">
        <title>Actinomadura physcomitrii sp. nov., a novel actinomycete isolated from moss [Physcomitrium sphaericum (Ludw) Fuernr].</title>
        <authorList>
            <person name="Zhuang X."/>
        </authorList>
    </citation>
    <scope>NUCLEOTIDE SEQUENCE [LARGE SCALE GENOMIC DNA]</scope>
    <source>
        <strain evidence="8">LD22</strain>
    </source>
</reference>
<dbReference type="SUPFAM" id="SSF54862">
    <property type="entry name" value="4Fe-4S ferredoxins"/>
    <property type="match status" value="1"/>
</dbReference>
<proteinExistence type="predicted"/>
<evidence type="ECO:0000256" key="4">
    <source>
        <dbReference type="ARBA" id="ARBA00022982"/>
    </source>
</evidence>
<evidence type="ECO:0000313" key="9">
    <source>
        <dbReference type="Proteomes" id="UP000462055"/>
    </source>
</evidence>
<evidence type="ECO:0000313" key="8">
    <source>
        <dbReference type="EMBL" id="MWA04866.1"/>
    </source>
</evidence>
<keyword evidence="5" id="KW-0408">Iron</keyword>
<keyword evidence="6" id="KW-0411">Iron-sulfur</keyword>
<keyword evidence="3" id="KW-0479">Metal-binding</keyword>
<accession>A0A6I4MRF1</accession>
<sequence length="63" mass="6763">MRLRLAKEQCVGHALCHATDPDLFPIDDDGYSSIDSVEVGPAVAARARRGVGACPERALLLEE</sequence>
<keyword evidence="2" id="KW-0813">Transport</keyword>
<dbReference type="PANTHER" id="PTHR36923">
    <property type="entry name" value="FERREDOXIN"/>
    <property type="match status" value="1"/>
</dbReference>
<dbReference type="Pfam" id="PF13459">
    <property type="entry name" value="Fer4_15"/>
    <property type="match status" value="1"/>
</dbReference>
<gene>
    <name evidence="8" type="ORF">F8568_031760</name>
</gene>
<evidence type="ECO:0000256" key="1">
    <source>
        <dbReference type="ARBA" id="ARBA00001927"/>
    </source>
</evidence>
<comment type="cofactor">
    <cofactor evidence="1">
        <name>[3Fe-4S] cluster</name>
        <dbReference type="ChEBI" id="CHEBI:21137"/>
    </cofactor>
</comment>
<dbReference type="EMBL" id="WBMS02000031">
    <property type="protein sequence ID" value="MWA04866.1"/>
    <property type="molecule type" value="Genomic_DNA"/>
</dbReference>
<dbReference type="GO" id="GO:0051538">
    <property type="term" value="F:3 iron, 4 sulfur cluster binding"/>
    <property type="evidence" value="ECO:0007669"/>
    <property type="project" value="UniProtKB-KW"/>
</dbReference>
<keyword evidence="4" id="KW-0249">Electron transport</keyword>
<protein>
    <submittedName>
        <fullName evidence="8">Ferredoxin</fullName>
    </submittedName>
</protein>
<dbReference type="GO" id="GO:0046872">
    <property type="term" value="F:metal ion binding"/>
    <property type="evidence" value="ECO:0007669"/>
    <property type="project" value="UniProtKB-KW"/>
</dbReference>
<dbReference type="RefSeq" id="WP_151597368.1">
    <property type="nucleotide sequence ID" value="NZ_WBMS02000031.1"/>
</dbReference>
<organism evidence="8 9">
    <name type="scientific">Actinomadura physcomitrii</name>
    <dbReference type="NCBI Taxonomy" id="2650748"/>
    <lineage>
        <taxon>Bacteria</taxon>
        <taxon>Bacillati</taxon>
        <taxon>Actinomycetota</taxon>
        <taxon>Actinomycetes</taxon>
        <taxon>Streptosporangiales</taxon>
        <taxon>Thermomonosporaceae</taxon>
        <taxon>Actinomadura</taxon>
    </lineage>
</organism>
<evidence type="ECO:0000256" key="6">
    <source>
        <dbReference type="ARBA" id="ARBA00023014"/>
    </source>
</evidence>
<dbReference type="InterPro" id="IPR051269">
    <property type="entry name" value="Fe-S_cluster_ET"/>
</dbReference>
<evidence type="ECO:0000256" key="3">
    <source>
        <dbReference type="ARBA" id="ARBA00022723"/>
    </source>
</evidence>
<dbReference type="PANTHER" id="PTHR36923:SF3">
    <property type="entry name" value="FERREDOXIN"/>
    <property type="match status" value="1"/>
</dbReference>